<proteinExistence type="predicted"/>
<gene>
    <name evidence="2" type="ORF">OHK93_000701</name>
</gene>
<comment type="caution">
    <text evidence="2">The sequence shown here is derived from an EMBL/GenBank/DDBJ whole genome shotgun (WGS) entry which is preliminary data.</text>
</comment>
<dbReference type="Pfam" id="PF12796">
    <property type="entry name" value="Ank_2"/>
    <property type="match status" value="2"/>
</dbReference>
<dbReference type="PANTHER" id="PTHR46224:SF64">
    <property type="entry name" value="IQ MOTIF AND ANKYRIN REPEAT DOMAIN-CONTAINING PROTEIN 1"/>
    <property type="match status" value="1"/>
</dbReference>
<evidence type="ECO:0000256" key="1">
    <source>
        <dbReference type="PROSITE-ProRule" id="PRU00023"/>
    </source>
</evidence>
<evidence type="ECO:0000313" key="2">
    <source>
        <dbReference type="EMBL" id="MDI1485563.1"/>
    </source>
</evidence>
<sequence length="462" mass="50036">MSVPIIHLTEPEGIADTQDCAPNDIDHEVEKNLYGTAQENGPYHFEVTLAHFSVKEYLISTDIQTGPVKDYAVTEQDASKLIAETCLAYLLQFNAKPTLTYHAIWRFPLALYAAQHWPAHYKDAKEEGGLLMQLAMELLRSGGFFNCVSLYHPVTESSRFGNFRTLDRSFLPLHYTCAHGMTDLLTCVLEESTKAIVVDGLGDINAMSNFGSALAIASSRGYLDTVQVLVDERANVDLWWRQLDGVPLKYKDMKHNDVPGHDDNLVPVSFGTSSSALYSACREGHEAIVRLLLDSNADANLTGGHYGTPLHVATATQNEGMVRVLLNHKVDVEVSVEPYGTALHVASSEGLESIARLLLDGGAEVNVGGGKALHSASARGHTGVVRLLVDRSAEVNVRGDKHGYALQAASIEGHESVVRLLLERGADVNAGGDQDGSALHSASAYGSASSEYYATVEKRSLC</sequence>
<name>A0AA43QFF0_9LECA</name>
<dbReference type="InterPro" id="IPR002110">
    <property type="entry name" value="Ankyrin_rpt"/>
</dbReference>
<dbReference type="InterPro" id="IPR036770">
    <property type="entry name" value="Ankyrin_rpt-contain_sf"/>
</dbReference>
<dbReference type="PROSITE" id="PS50297">
    <property type="entry name" value="ANK_REP_REGION"/>
    <property type="match status" value="4"/>
</dbReference>
<dbReference type="SMART" id="SM00248">
    <property type="entry name" value="ANK"/>
    <property type="match status" value="7"/>
</dbReference>
<dbReference type="Gene3D" id="1.25.40.20">
    <property type="entry name" value="Ankyrin repeat-containing domain"/>
    <property type="match status" value="3"/>
</dbReference>
<protein>
    <submittedName>
        <fullName evidence="2">Uncharacterized protein</fullName>
    </submittedName>
</protein>
<dbReference type="AlphaFoldDB" id="A0AA43QFF0"/>
<dbReference type="EMBL" id="JAPUFD010000001">
    <property type="protein sequence ID" value="MDI1485563.1"/>
    <property type="molecule type" value="Genomic_DNA"/>
</dbReference>
<dbReference type="PANTHER" id="PTHR46224">
    <property type="entry name" value="ANKYRIN REPEAT FAMILY PROTEIN"/>
    <property type="match status" value="1"/>
</dbReference>
<feature type="repeat" description="ANK" evidence="1">
    <location>
        <begin position="272"/>
        <end position="304"/>
    </location>
</feature>
<reference evidence="2" key="1">
    <citation type="journal article" date="2023" name="Genome Biol. Evol.">
        <title>First Whole Genome Sequence and Flow Cytometry Genome Size Data for the Lichen-Forming Fungus Ramalina farinacea (Ascomycota).</title>
        <authorList>
            <person name="Llewellyn T."/>
            <person name="Mian S."/>
            <person name="Hill R."/>
            <person name="Leitch I.J."/>
            <person name="Gaya E."/>
        </authorList>
    </citation>
    <scope>NUCLEOTIDE SEQUENCE</scope>
    <source>
        <strain evidence="2">LIQ254RAFAR</strain>
    </source>
</reference>
<feature type="repeat" description="ANK" evidence="1">
    <location>
        <begin position="368"/>
        <end position="400"/>
    </location>
</feature>
<accession>A0AA43QFF0</accession>
<feature type="repeat" description="ANK" evidence="1">
    <location>
        <begin position="305"/>
        <end position="337"/>
    </location>
</feature>
<dbReference type="InterPro" id="IPR051616">
    <property type="entry name" value="Cul2-RING_E3_ligase_SR"/>
</dbReference>
<dbReference type="Proteomes" id="UP001161017">
    <property type="component" value="Unassembled WGS sequence"/>
</dbReference>
<organism evidence="2 3">
    <name type="scientific">Ramalina farinacea</name>
    <dbReference type="NCBI Taxonomy" id="258253"/>
    <lineage>
        <taxon>Eukaryota</taxon>
        <taxon>Fungi</taxon>
        <taxon>Dikarya</taxon>
        <taxon>Ascomycota</taxon>
        <taxon>Pezizomycotina</taxon>
        <taxon>Lecanoromycetes</taxon>
        <taxon>OSLEUM clade</taxon>
        <taxon>Lecanoromycetidae</taxon>
        <taxon>Lecanorales</taxon>
        <taxon>Lecanorineae</taxon>
        <taxon>Ramalinaceae</taxon>
        <taxon>Ramalina</taxon>
    </lineage>
</organism>
<evidence type="ECO:0000313" key="3">
    <source>
        <dbReference type="Proteomes" id="UP001161017"/>
    </source>
</evidence>
<dbReference type="PROSITE" id="PS50088">
    <property type="entry name" value="ANK_REPEAT"/>
    <property type="match status" value="5"/>
</dbReference>
<dbReference type="PRINTS" id="PR01415">
    <property type="entry name" value="ANKYRIN"/>
</dbReference>
<feature type="repeat" description="ANK" evidence="1">
    <location>
        <begin position="341"/>
        <end position="370"/>
    </location>
</feature>
<keyword evidence="1" id="KW-0040">ANK repeat</keyword>
<feature type="repeat" description="ANK" evidence="1">
    <location>
        <begin position="401"/>
        <end position="433"/>
    </location>
</feature>
<keyword evidence="3" id="KW-1185">Reference proteome</keyword>
<dbReference type="SUPFAM" id="SSF48403">
    <property type="entry name" value="Ankyrin repeat"/>
    <property type="match status" value="2"/>
</dbReference>